<comment type="caution">
    <text evidence="1">The sequence shown here is derived from an EMBL/GenBank/DDBJ whole genome shotgun (WGS) entry which is preliminary data.</text>
</comment>
<dbReference type="EMBL" id="BOOO01000020">
    <property type="protein sequence ID" value="GII30675.1"/>
    <property type="molecule type" value="Genomic_DNA"/>
</dbReference>
<dbReference type="AlphaFoldDB" id="A0A8J3U0R5"/>
<sequence length="58" mass="6282">MAFDDEAPSESEALDEVQLPRHLAALVGALHGPPDLGARHDHYLTYPHHEEPGEAVTA</sequence>
<accession>A0A8J3U0R5</accession>
<evidence type="ECO:0000313" key="1">
    <source>
        <dbReference type="EMBL" id="GII30675.1"/>
    </source>
</evidence>
<proteinExistence type="predicted"/>
<protein>
    <submittedName>
        <fullName evidence="1">Uncharacterized protein</fullName>
    </submittedName>
</protein>
<dbReference type="RefSeq" id="WP_203954627.1">
    <property type="nucleotide sequence ID" value="NZ_BOOO01000020.1"/>
</dbReference>
<keyword evidence="2" id="KW-1185">Reference proteome</keyword>
<gene>
    <name evidence="1" type="ORF">Pmi06nite_41170</name>
</gene>
<dbReference type="Proteomes" id="UP000650628">
    <property type="component" value="Unassembled WGS sequence"/>
</dbReference>
<organism evidence="1 2">
    <name type="scientific">Planotetraspora mira</name>
    <dbReference type="NCBI Taxonomy" id="58121"/>
    <lineage>
        <taxon>Bacteria</taxon>
        <taxon>Bacillati</taxon>
        <taxon>Actinomycetota</taxon>
        <taxon>Actinomycetes</taxon>
        <taxon>Streptosporangiales</taxon>
        <taxon>Streptosporangiaceae</taxon>
        <taxon>Planotetraspora</taxon>
    </lineage>
</organism>
<reference evidence="1 2" key="1">
    <citation type="submission" date="2021-01" db="EMBL/GenBank/DDBJ databases">
        <title>Whole genome shotgun sequence of Planotetraspora mira NBRC 15435.</title>
        <authorList>
            <person name="Komaki H."/>
            <person name="Tamura T."/>
        </authorList>
    </citation>
    <scope>NUCLEOTIDE SEQUENCE [LARGE SCALE GENOMIC DNA]</scope>
    <source>
        <strain evidence="1 2">NBRC 15435</strain>
    </source>
</reference>
<evidence type="ECO:0000313" key="2">
    <source>
        <dbReference type="Proteomes" id="UP000650628"/>
    </source>
</evidence>
<name>A0A8J3U0R5_9ACTN</name>